<evidence type="ECO:0000256" key="3">
    <source>
        <dbReference type="ARBA" id="ARBA00022723"/>
    </source>
</evidence>
<evidence type="ECO:0000313" key="8">
    <source>
        <dbReference type="Proteomes" id="UP000722791"/>
    </source>
</evidence>
<keyword evidence="4" id="KW-0378">Hydrolase</keyword>
<reference evidence="7" key="1">
    <citation type="journal article" date="2021" name="Proc. Natl. Acad. Sci. U.S.A.">
        <title>Three genomes in the algal genus Volvox reveal the fate of a haploid sex-determining region after a transition to homothallism.</title>
        <authorList>
            <person name="Yamamoto K."/>
            <person name="Hamaji T."/>
            <person name="Kawai-Toyooka H."/>
            <person name="Matsuzaki R."/>
            <person name="Takahashi F."/>
            <person name="Nishimura Y."/>
            <person name="Kawachi M."/>
            <person name="Noguchi H."/>
            <person name="Minakuchi Y."/>
            <person name="Umen J.G."/>
            <person name="Toyoda A."/>
            <person name="Nozaki H."/>
        </authorList>
    </citation>
    <scope>NUCLEOTIDE SEQUENCE</scope>
    <source>
        <strain evidence="7">NIES-3785</strain>
        <strain evidence="6">NIES-3786</strain>
    </source>
</reference>
<keyword evidence="9" id="KW-1185">Reference proteome</keyword>
<feature type="compositionally biased region" description="Acidic residues" evidence="5">
    <location>
        <begin position="491"/>
        <end position="500"/>
    </location>
</feature>
<evidence type="ECO:0000256" key="5">
    <source>
        <dbReference type="SAM" id="MobiDB-lite"/>
    </source>
</evidence>
<evidence type="ECO:0000313" key="7">
    <source>
        <dbReference type="EMBL" id="GIL98988.1"/>
    </source>
</evidence>
<keyword evidence="2" id="KW-0540">Nuclease</keyword>
<dbReference type="Pfam" id="PF01026">
    <property type="entry name" value="TatD_DNase"/>
    <property type="match status" value="1"/>
</dbReference>
<dbReference type="AlphaFoldDB" id="A0A8J4DFB6"/>
<feature type="region of interest" description="Disordered" evidence="5">
    <location>
        <begin position="1"/>
        <end position="54"/>
    </location>
</feature>
<dbReference type="EMBL" id="BNCQ01000006">
    <property type="protein sequence ID" value="GIL98988.1"/>
    <property type="molecule type" value="Genomic_DNA"/>
</dbReference>
<evidence type="ECO:0000313" key="9">
    <source>
        <dbReference type="Proteomes" id="UP000747110"/>
    </source>
</evidence>
<feature type="compositionally biased region" description="Polar residues" evidence="5">
    <location>
        <begin position="743"/>
        <end position="757"/>
    </location>
</feature>
<dbReference type="Gene3D" id="3.20.20.140">
    <property type="entry name" value="Metal-dependent hydrolases"/>
    <property type="match status" value="1"/>
</dbReference>
<name>A0A8J4DFB6_9CHLO</name>
<dbReference type="EMBL" id="BNCP01000004">
    <property type="protein sequence ID" value="GIL72495.1"/>
    <property type="molecule type" value="Genomic_DNA"/>
</dbReference>
<evidence type="ECO:0000256" key="4">
    <source>
        <dbReference type="ARBA" id="ARBA00022801"/>
    </source>
</evidence>
<dbReference type="GO" id="GO:0005829">
    <property type="term" value="C:cytosol"/>
    <property type="evidence" value="ECO:0007669"/>
    <property type="project" value="TreeGrafter"/>
</dbReference>
<dbReference type="PANTHER" id="PTHR10060">
    <property type="entry name" value="TATD FAMILY DEOXYRIBONUCLEASE"/>
    <property type="match status" value="1"/>
</dbReference>
<dbReference type="Proteomes" id="UP000722791">
    <property type="component" value="Unassembled WGS sequence"/>
</dbReference>
<evidence type="ECO:0000256" key="2">
    <source>
        <dbReference type="ARBA" id="ARBA00022722"/>
    </source>
</evidence>
<comment type="similarity">
    <text evidence="1">Belongs to the metallo-dependent hydrolases superfamily. TatD-type hydrolase family.</text>
</comment>
<gene>
    <name evidence="6" type="ORF">Vretifemale_2854</name>
    <name evidence="7" type="ORF">Vretimale_4288</name>
</gene>
<dbReference type="OrthoDB" id="341421at2759"/>
<feature type="region of interest" description="Disordered" evidence="5">
    <location>
        <begin position="364"/>
        <end position="461"/>
    </location>
</feature>
<dbReference type="InterPro" id="IPR001130">
    <property type="entry name" value="TatD-like"/>
</dbReference>
<dbReference type="InterPro" id="IPR050891">
    <property type="entry name" value="TatD-type_Hydrolase"/>
</dbReference>
<comment type="caution">
    <text evidence="7">The sequence shown here is derived from an EMBL/GenBank/DDBJ whole genome shotgun (WGS) entry which is preliminary data.</text>
</comment>
<evidence type="ECO:0000256" key="1">
    <source>
        <dbReference type="ARBA" id="ARBA00009275"/>
    </source>
</evidence>
<feature type="compositionally biased region" description="Gly residues" evidence="5">
    <location>
        <begin position="514"/>
        <end position="531"/>
    </location>
</feature>
<dbReference type="Proteomes" id="UP000747110">
    <property type="component" value="Unassembled WGS sequence"/>
</dbReference>
<dbReference type="InterPro" id="IPR032466">
    <property type="entry name" value="Metal_Hydrolase"/>
</dbReference>
<feature type="region of interest" description="Disordered" evidence="5">
    <location>
        <begin position="477"/>
        <end position="538"/>
    </location>
</feature>
<protein>
    <recommendedName>
        <fullName evidence="10">TatD related DNase</fullName>
    </recommendedName>
</protein>
<evidence type="ECO:0000313" key="6">
    <source>
        <dbReference type="EMBL" id="GIL72495.1"/>
    </source>
</evidence>
<dbReference type="SUPFAM" id="SSF51556">
    <property type="entry name" value="Metallo-dependent hydrolases"/>
    <property type="match status" value="1"/>
</dbReference>
<accession>A0A8J4DFB6</accession>
<keyword evidence="3" id="KW-0479">Metal-binding</keyword>
<feature type="compositionally biased region" description="Basic residues" evidence="5">
    <location>
        <begin position="716"/>
        <end position="727"/>
    </location>
</feature>
<dbReference type="PANTHER" id="PTHR10060:SF15">
    <property type="entry name" value="DEOXYRIBONUCLEASE TATDN1"/>
    <property type="match status" value="1"/>
</dbReference>
<dbReference type="GO" id="GO:0008310">
    <property type="term" value="F:single-stranded DNA 3'-5' DNA exonuclease activity"/>
    <property type="evidence" value="ECO:0007669"/>
    <property type="project" value="TreeGrafter"/>
</dbReference>
<feature type="region of interest" description="Disordered" evidence="5">
    <location>
        <begin position="700"/>
        <end position="778"/>
    </location>
</feature>
<organism evidence="7 8">
    <name type="scientific">Volvox reticuliferus</name>
    <dbReference type="NCBI Taxonomy" id="1737510"/>
    <lineage>
        <taxon>Eukaryota</taxon>
        <taxon>Viridiplantae</taxon>
        <taxon>Chlorophyta</taxon>
        <taxon>core chlorophytes</taxon>
        <taxon>Chlorophyceae</taxon>
        <taxon>CS clade</taxon>
        <taxon>Chlamydomonadales</taxon>
        <taxon>Volvocaceae</taxon>
        <taxon>Volvox</taxon>
    </lineage>
</organism>
<sequence>MGGFGAPDRGGSREGKKSLRGNKQALQKLVKDEQKGHVKAAPRPTLSEKPLPALPPAEGEVALVDAAAQLASRQFDRDQFKVLQRAASSGVGPIITYTTDDSKLEALVRTAKENAGQVYCMVGVHSDNIKRANDRLSPARLEQLKDLALEAGCVAVLSGLAFRDVGIRYAQERALSEQMELAAGVGLPLVLYEVRASEALVERITEFRSSGAGEGRAAVVPIAIFNFAGSREELAAYLALDCYIILTGRVCDSTERGGQLRDLATAIPPDRLMLASDSPFTTPQNIPDVFMREGRNEPSNLPYVLEALAPVLGLPAVELAASTRRNTLAFFGIQEAAEAAAAATAEAAAAAEAMATATATAVAAPSAGGPTSAGISKAGRPGTAPSPSPPPLQQQQPQASPISAHRKAKAKGHDLSPVGAGGQGPSLELAGDRDQDEDDDEDGEGSEGGDDERDGGGTSNSTRAACLFALMQLREDEDCDGDGEDAKAGAEAEEDEEGDDGTERAGAGASTSQPGGGDAVKRGGTAGGKGGPHPPPRNFVAEYAAAAAAKGPVTGPRVSYSCRGCRSVLFTEADTEGHQDEERALFAANKARKKGRGRHGNDLEASLCSMHFLRKPLAWMEMCLQTEGPRVGEGKLVCPTCAAKLGKWAAGAGATGVQCSCGVTMPPPAYAILRARLDILDAQLDIASAVQSTLKAYAEEEGAVDSSSTGDEGAGTRKKRQKQRRNKTANFSSFRNKNFGFSLKQQRQLAESITSATAEGDRGGSDAGGLGAVREESD</sequence>
<feature type="compositionally biased region" description="Acidic residues" evidence="5">
    <location>
        <begin position="434"/>
        <end position="453"/>
    </location>
</feature>
<dbReference type="GO" id="GO:0046872">
    <property type="term" value="F:metal ion binding"/>
    <property type="evidence" value="ECO:0007669"/>
    <property type="project" value="UniProtKB-KW"/>
</dbReference>
<evidence type="ECO:0008006" key="10">
    <source>
        <dbReference type="Google" id="ProtNLM"/>
    </source>
</evidence>
<feature type="compositionally biased region" description="Low complexity" evidence="5">
    <location>
        <begin position="393"/>
        <end position="403"/>
    </location>
</feature>
<proteinExistence type="inferred from homology"/>